<keyword evidence="3" id="KW-1185">Reference proteome</keyword>
<feature type="compositionally biased region" description="Low complexity" evidence="1">
    <location>
        <begin position="89"/>
        <end position="98"/>
    </location>
</feature>
<dbReference type="Proteomes" id="UP000799428">
    <property type="component" value="Unassembled WGS sequence"/>
</dbReference>
<dbReference type="AlphaFoldDB" id="A0A6G1JQI9"/>
<name>A0A6G1JQI9_9PLEO</name>
<gene>
    <name evidence="2" type="ORF">K504DRAFT_463925</name>
</gene>
<proteinExistence type="predicted"/>
<feature type="region of interest" description="Disordered" evidence="1">
    <location>
        <begin position="37"/>
        <end position="136"/>
    </location>
</feature>
<sequence>MGFFDCYCALCSGPLSIYYVKLGSKRARDIKKRQKRVQLLKRKRAGESVDIDDIDDGDDDAEMEDASEIETEEASPEESSDDEDDKDYAASSASSSPSDDSEYWEDSDPEMLIGGITDMDVPPPEPEVERDDTWSQTSDLSVEFDFYNKQDPLQDPRDFYYEETRSYDPIVLSPKDLTWLDRCRCLAFNAAATGVTKAFISGRGRYSDYGSFDVRQPGRDPNDTGEDYHTCFHTSDTNETVSFPFHETCYYILARSLGYTRQECIDKDAMYTAMRHNVQSNASRLDLDYGCINGVEQSWECQPGEEFSVCDPGPRLNFTEVLRGLMPAKLLDGAPIPLDLTHKVRDDPFAVLPYDILHDIFDLLSIESAKSLMNASYHVFTSTRASNTVFWRHMLRSRVSPWFWELNDFLLESTLPPTFNYQYLFHWLNKKTTPEFGMTGEFMGIANRRRIWRVCQQLVPSYKDRVAPVKHKEPDDEEAQSILDSAVSLHMPIVLYPQPKDLRTMSTQFIRSWSEIGHSCDFDTYWNPSSILVGIAITFSSTQRVFGSTDGSAGQPLHIDAGDWIQSITAYMGHVNRHDEGQDRSTYLDATFCETAKDAGIEGLKVTLTSGKTKTLKRHRQCKGLRPFIVLPNMAFIGFTGQIAANGMVSRLGILQAPRRGVNLRSGMSSYTPSQKMLWSLQAESLPHNNEWNRPIWAHPTLRLTTFGSPSQETASVPFDMLPHEILLWAESPAQYQYLNRISCFEVVSGKCTNHEESWDIPDIVGIWPGKTHKSGLAAHIGSSGPVPCQHPDFETCQNPSELKLNQTFKRFEEANMRHFAIDGPGGEVVSEVHVSDGMRAIKLFTNRGRECYWGLEGCMNWQIKRAEKGEFILGLSCSFGTLSGWSQVARVYSHWRLSNLGVITVRTDEGGEFVEVEGFQAEGEGV</sequence>
<evidence type="ECO:0008006" key="4">
    <source>
        <dbReference type="Google" id="ProtNLM"/>
    </source>
</evidence>
<organism evidence="2 3">
    <name type="scientific">Pleomassaria siparia CBS 279.74</name>
    <dbReference type="NCBI Taxonomy" id="1314801"/>
    <lineage>
        <taxon>Eukaryota</taxon>
        <taxon>Fungi</taxon>
        <taxon>Dikarya</taxon>
        <taxon>Ascomycota</taxon>
        <taxon>Pezizomycotina</taxon>
        <taxon>Dothideomycetes</taxon>
        <taxon>Pleosporomycetidae</taxon>
        <taxon>Pleosporales</taxon>
        <taxon>Pleomassariaceae</taxon>
        <taxon>Pleomassaria</taxon>
    </lineage>
</organism>
<evidence type="ECO:0000313" key="2">
    <source>
        <dbReference type="EMBL" id="KAF2702894.1"/>
    </source>
</evidence>
<accession>A0A6G1JQI9</accession>
<reference evidence="2" key="1">
    <citation type="journal article" date="2020" name="Stud. Mycol.">
        <title>101 Dothideomycetes genomes: a test case for predicting lifestyles and emergence of pathogens.</title>
        <authorList>
            <person name="Haridas S."/>
            <person name="Albert R."/>
            <person name="Binder M."/>
            <person name="Bloem J."/>
            <person name="Labutti K."/>
            <person name="Salamov A."/>
            <person name="Andreopoulos B."/>
            <person name="Baker S."/>
            <person name="Barry K."/>
            <person name="Bills G."/>
            <person name="Bluhm B."/>
            <person name="Cannon C."/>
            <person name="Castanera R."/>
            <person name="Culley D."/>
            <person name="Daum C."/>
            <person name="Ezra D."/>
            <person name="Gonzalez J."/>
            <person name="Henrissat B."/>
            <person name="Kuo A."/>
            <person name="Liang C."/>
            <person name="Lipzen A."/>
            <person name="Lutzoni F."/>
            <person name="Magnuson J."/>
            <person name="Mondo S."/>
            <person name="Nolan M."/>
            <person name="Ohm R."/>
            <person name="Pangilinan J."/>
            <person name="Park H.-J."/>
            <person name="Ramirez L."/>
            <person name="Alfaro M."/>
            <person name="Sun H."/>
            <person name="Tritt A."/>
            <person name="Yoshinaga Y."/>
            <person name="Zwiers L.-H."/>
            <person name="Turgeon B."/>
            <person name="Goodwin S."/>
            <person name="Spatafora J."/>
            <person name="Crous P."/>
            <person name="Grigoriev I."/>
        </authorList>
    </citation>
    <scope>NUCLEOTIDE SEQUENCE</scope>
    <source>
        <strain evidence="2">CBS 279.74</strain>
    </source>
</reference>
<protein>
    <recommendedName>
        <fullName evidence="4">F-box domain-containing protein</fullName>
    </recommendedName>
</protein>
<evidence type="ECO:0000313" key="3">
    <source>
        <dbReference type="Proteomes" id="UP000799428"/>
    </source>
</evidence>
<dbReference type="EMBL" id="MU005791">
    <property type="protein sequence ID" value="KAF2702894.1"/>
    <property type="molecule type" value="Genomic_DNA"/>
</dbReference>
<evidence type="ECO:0000256" key="1">
    <source>
        <dbReference type="SAM" id="MobiDB-lite"/>
    </source>
</evidence>
<feature type="compositionally biased region" description="Acidic residues" evidence="1">
    <location>
        <begin position="49"/>
        <end position="86"/>
    </location>
</feature>
<feature type="compositionally biased region" description="Acidic residues" evidence="1">
    <location>
        <begin position="99"/>
        <end position="109"/>
    </location>
</feature>
<dbReference type="OrthoDB" id="9984533at2759"/>